<dbReference type="EMBL" id="LSSK01000111">
    <property type="protein sequence ID" value="OMH85086.1"/>
    <property type="molecule type" value="Genomic_DNA"/>
</dbReference>
<evidence type="ECO:0000313" key="3">
    <source>
        <dbReference type="EMBL" id="OMH81951.1"/>
    </source>
</evidence>
<sequence>MLRISKLGWTPSTFYSSRTNRAVIRQTRPEDFMDPEDMGETKKVTRVAPVKQSVSTVKLEALPGKSAAEKLAESMFGLSEDNVESGQQSESAVGYLILKALTKLKKELELRNEKALKHGVEYKLDQAGVNIGNKRKVDVMGRSDALGSRKAKEKRSKPKRKNLSFIEDEDGEEGEKMEDLPEFTMKPNKEATELVKNIDHNENVHSNVNTSKRIDAASIEVLAKQVNYVERTHCIDGNKPIAGFIIIGEQRVPAPKVFQMVDYGELKDISQEIKDLKAKLPKKRASGLKLVSKQEAERALLGYMPFKQDNEKHQRYVNYLKTIVDGGDVSLVCNLHDINEFYQAARIFKPMAEAMSKRFMTQEELEKSKLQESGGNVMENMAKADNYGTMTRTSSTWFPSALLCKRMNLSDPHHLKKNTHKDESTHESSSLAYRKRFSAKNTEIQNQPYLKKQLSSEKKPDSTKPTLYDTIFGENSDS</sequence>
<comment type="caution">
    <text evidence="3">The sequence shown here is derived from an EMBL/GenBank/DDBJ whole genome shotgun (WGS) entry which is preliminary data.</text>
</comment>
<reference evidence="3" key="2">
    <citation type="submission" date="2017-01" db="EMBL/GenBank/DDBJ databases">
        <authorList>
            <person name="Mah S.A."/>
            <person name="Swanson W.J."/>
            <person name="Moy G.W."/>
            <person name="Vacquier V.D."/>
        </authorList>
    </citation>
    <scope>NUCLEOTIDE SEQUENCE [LARGE SCALE GENOMIC DNA]</scope>
    <source>
        <strain evidence="3">COL-18-3</strain>
    </source>
</reference>
<dbReference type="GO" id="GO:0005634">
    <property type="term" value="C:nucleus"/>
    <property type="evidence" value="ECO:0007669"/>
    <property type="project" value="TreeGrafter"/>
</dbReference>
<dbReference type="AlphaFoldDB" id="A0A1R1PLU7"/>
<name>A0A1R1PLU7_ZANCU</name>
<organism evidence="3 5">
    <name type="scientific">Zancudomyces culisetae</name>
    <name type="common">Gut fungus</name>
    <name type="synonym">Smittium culisetae</name>
    <dbReference type="NCBI Taxonomy" id="1213189"/>
    <lineage>
        <taxon>Eukaryota</taxon>
        <taxon>Fungi</taxon>
        <taxon>Fungi incertae sedis</taxon>
        <taxon>Zoopagomycota</taxon>
        <taxon>Kickxellomycotina</taxon>
        <taxon>Harpellomycetes</taxon>
        <taxon>Harpellales</taxon>
        <taxon>Legeriomycetaceae</taxon>
        <taxon>Zancudomyces</taxon>
    </lineage>
</organism>
<feature type="region of interest" description="Disordered" evidence="1">
    <location>
        <begin position="142"/>
        <end position="178"/>
    </location>
</feature>
<dbReference type="GO" id="GO:0003723">
    <property type="term" value="F:RNA binding"/>
    <property type="evidence" value="ECO:0007669"/>
    <property type="project" value="TreeGrafter"/>
</dbReference>
<dbReference type="GO" id="GO:0006397">
    <property type="term" value="P:mRNA processing"/>
    <property type="evidence" value="ECO:0007669"/>
    <property type="project" value="InterPro"/>
</dbReference>
<evidence type="ECO:0000256" key="1">
    <source>
        <dbReference type="SAM" id="MobiDB-lite"/>
    </source>
</evidence>
<feature type="compositionally biased region" description="Basic residues" evidence="1">
    <location>
        <begin position="149"/>
        <end position="162"/>
    </location>
</feature>
<feature type="domain" description="G patch" evidence="2">
    <location>
        <begin position="5"/>
        <end position="47"/>
    </location>
</feature>
<feature type="compositionally biased region" description="Acidic residues" evidence="1">
    <location>
        <begin position="166"/>
        <end position="176"/>
    </location>
</feature>
<protein>
    <submittedName>
        <fullName evidence="3">G patch domain-containing protein-like protein</fullName>
    </submittedName>
</protein>
<dbReference type="PANTHER" id="PTHR13384:SF16">
    <property type="entry name" value="GROWTH REGULATION PROTEIN"/>
    <property type="match status" value="1"/>
</dbReference>
<dbReference type="EMBL" id="LSSK01000774">
    <property type="protein sequence ID" value="OMH81951.1"/>
    <property type="molecule type" value="Genomic_DNA"/>
</dbReference>
<evidence type="ECO:0000259" key="2">
    <source>
        <dbReference type="Pfam" id="PF07713"/>
    </source>
</evidence>
<evidence type="ECO:0000313" key="4">
    <source>
        <dbReference type="EMBL" id="OMH85086.1"/>
    </source>
</evidence>
<dbReference type="OrthoDB" id="20507at2759"/>
<reference evidence="5" key="1">
    <citation type="submission" date="2017-01" db="EMBL/GenBank/DDBJ databases">
        <authorList>
            <person name="Wang Y."/>
            <person name="White M."/>
            <person name="Kvist S."/>
            <person name="Moncalvo J.-M."/>
        </authorList>
    </citation>
    <scope>NUCLEOTIDE SEQUENCE [LARGE SCALE GENOMIC DNA]</scope>
    <source>
        <strain evidence="5">COL-18-3</strain>
    </source>
</reference>
<feature type="region of interest" description="Disordered" evidence="1">
    <location>
        <begin position="413"/>
        <end position="478"/>
    </location>
</feature>
<dbReference type="Pfam" id="PF26093">
    <property type="entry name" value="HTH_TGH"/>
    <property type="match status" value="1"/>
</dbReference>
<keyword evidence="5" id="KW-1185">Reference proteome</keyword>
<dbReference type="PANTHER" id="PTHR13384">
    <property type="entry name" value="G PATCH DOMAIN-CONTAINING PROTEIN 1"/>
    <property type="match status" value="1"/>
</dbReference>
<dbReference type="Proteomes" id="UP000188320">
    <property type="component" value="Unassembled WGS sequence"/>
</dbReference>
<gene>
    <name evidence="4" type="ORF">AX774_g1353</name>
    <name evidence="3" type="ORF">AX774_g4582</name>
</gene>
<dbReference type="InterPro" id="IPR011666">
    <property type="entry name" value="DUF1604"/>
</dbReference>
<evidence type="ECO:0000313" key="5">
    <source>
        <dbReference type="Proteomes" id="UP000188320"/>
    </source>
</evidence>
<dbReference type="Pfam" id="PF07713">
    <property type="entry name" value="DUF1604"/>
    <property type="match status" value="1"/>
</dbReference>
<proteinExistence type="predicted"/>
<accession>A0A1R1PLU7</accession>
<feature type="compositionally biased region" description="Polar residues" evidence="1">
    <location>
        <begin position="439"/>
        <end position="448"/>
    </location>
</feature>